<protein>
    <recommendedName>
        <fullName evidence="11">ATP synthase subunit a</fullName>
    </recommendedName>
</protein>
<keyword evidence="9 12" id="KW-0472">Membrane</keyword>
<evidence type="ECO:0000256" key="12">
    <source>
        <dbReference type="SAM" id="Phobius"/>
    </source>
</evidence>
<gene>
    <name evidence="13" type="primary">ATP6</name>
</gene>
<feature type="transmembrane region" description="Helical" evidence="12">
    <location>
        <begin position="20"/>
        <end position="40"/>
    </location>
</feature>
<organism evidence="13">
    <name type="scientific">Notocrater youngi</name>
    <dbReference type="NCBI Taxonomy" id="2813390"/>
    <lineage>
        <taxon>Eukaryota</taxon>
        <taxon>Metazoa</taxon>
        <taxon>Spiralia</taxon>
        <taxon>Lophotrochozoa</taxon>
        <taxon>Mollusca</taxon>
        <taxon>Gastropoda</taxon>
        <taxon>Vetigastropoda</taxon>
        <taxon>Lepetellida</taxon>
        <taxon>Lepetelloidea</taxon>
        <taxon>Pseudococculinidae</taxon>
        <taxon>Notocrater</taxon>
    </lineage>
</organism>
<dbReference type="GO" id="GO:0005743">
    <property type="term" value="C:mitochondrial inner membrane"/>
    <property type="evidence" value="ECO:0007669"/>
    <property type="project" value="UniProtKB-SubCell"/>
</dbReference>
<keyword evidence="10" id="KW-0066">ATP synthesis</keyword>
<dbReference type="InterPro" id="IPR035908">
    <property type="entry name" value="F0_ATP_A_sf"/>
</dbReference>
<sequence length="231" mass="25176">MLVDIFSSFDDHNSTLLSMYISIWLCSFFVLFTASCFLFVDLGRWSYLINLPSMVSITQVGSSFGKKLGGFSSVISTLFLFLLLFNLSGLIPYVFSNTSHLAVTLSLGLPIWMSLIISSVFRSPRKTAAGLLPESAPAVLSPFLVLVETVSLSVRPITLSVRLAANMSAGHIVLGLLGGYLSSGIFEYSYTSLSVLIIVQIGYFMFEVGISIIQAYIFSLLAVLYSDDHAS</sequence>
<dbReference type="GO" id="GO:0046933">
    <property type="term" value="F:proton-transporting ATP synthase activity, rotational mechanism"/>
    <property type="evidence" value="ECO:0007669"/>
    <property type="project" value="TreeGrafter"/>
</dbReference>
<evidence type="ECO:0000256" key="7">
    <source>
        <dbReference type="ARBA" id="ARBA00022989"/>
    </source>
</evidence>
<evidence type="ECO:0000256" key="6">
    <source>
        <dbReference type="ARBA" id="ARBA00022781"/>
    </source>
</evidence>
<keyword evidence="4" id="KW-0138">CF(0)</keyword>
<evidence type="ECO:0000256" key="3">
    <source>
        <dbReference type="ARBA" id="ARBA00022448"/>
    </source>
</evidence>
<dbReference type="PRINTS" id="PR00123">
    <property type="entry name" value="ATPASEA"/>
</dbReference>
<reference evidence="13" key="1">
    <citation type="journal article" date="2022" name="J. Molluscan Stud.">
        <title>The mitogenome of the sunken wood limpet Notocrater youngi: Insights into mitogenome evolution in Lepetellida (Gastropoda: Vetigastropoda).</title>
        <authorList>
            <person name="Uribe J.E."/>
            <person name="Sei M."/>
            <person name="Harasewych M.G."/>
        </authorList>
    </citation>
    <scope>NUCLEOTIDE SEQUENCE</scope>
</reference>
<dbReference type="Pfam" id="PF00119">
    <property type="entry name" value="ATP-synt_A"/>
    <property type="match status" value="1"/>
</dbReference>
<dbReference type="InterPro" id="IPR023011">
    <property type="entry name" value="ATP_synth_F0_asu_AS"/>
</dbReference>
<dbReference type="AlphaFoldDB" id="A0A894K5R6"/>
<evidence type="ECO:0000256" key="5">
    <source>
        <dbReference type="ARBA" id="ARBA00022692"/>
    </source>
</evidence>
<proteinExistence type="inferred from homology"/>
<evidence type="ECO:0000256" key="1">
    <source>
        <dbReference type="ARBA" id="ARBA00004141"/>
    </source>
</evidence>
<dbReference type="EMBL" id="MT360647">
    <property type="protein sequence ID" value="QRW36456.1"/>
    <property type="molecule type" value="Genomic_DNA"/>
</dbReference>
<dbReference type="GO" id="GO:0045259">
    <property type="term" value="C:proton-transporting ATP synthase complex"/>
    <property type="evidence" value="ECO:0007669"/>
    <property type="project" value="UniProtKB-KW"/>
</dbReference>
<evidence type="ECO:0000256" key="9">
    <source>
        <dbReference type="ARBA" id="ARBA00023136"/>
    </source>
</evidence>
<evidence type="ECO:0000256" key="2">
    <source>
        <dbReference type="ARBA" id="ARBA00006810"/>
    </source>
</evidence>
<keyword evidence="7 12" id="KW-1133">Transmembrane helix</keyword>
<dbReference type="Gene3D" id="1.20.120.220">
    <property type="entry name" value="ATP synthase, F0 complex, subunit A"/>
    <property type="match status" value="1"/>
</dbReference>
<accession>A0A894K5R6</accession>
<dbReference type="InterPro" id="IPR000568">
    <property type="entry name" value="ATP_synth_F0_asu"/>
</dbReference>
<keyword evidence="3" id="KW-0813">Transport</keyword>
<keyword evidence="6" id="KW-0375">Hydrogen ion transport</keyword>
<feature type="transmembrane region" description="Helical" evidence="12">
    <location>
        <begin position="74"/>
        <end position="95"/>
    </location>
</feature>
<keyword evidence="13" id="KW-0496">Mitochondrion</keyword>
<keyword evidence="5 12" id="KW-0812">Transmembrane</keyword>
<dbReference type="NCBIfam" id="TIGR01131">
    <property type="entry name" value="ATP_synt_6_or_A"/>
    <property type="match status" value="1"/>
</dbReference>
<evidence type="ECO:0000256" key="11">
    <source>
        <dbReference type="RuleBase" id="RU004450"/>
    </source>
</evidence>
<evidence type="ECO:0000256" key="10">
    <source>
        <dbReference type="ARBA" id="ARBA00023310"/>
    </source>
</evidence>
<name>A0A894K5R6_9VEST</name>
<dbReference type="PROSITE" id="PS00449">
    <property type="entry name" value="ATPASE_A"/>
    <property type="match status" value="1"/>
</dbReference>
<feature type="transmembrane region" description="Helical" evidence="12">
    <location>
        <begin position="163"/>
        <end position="181"/>
    </location>
</feature>
<dbReference type="SUPFAM" id="SSF81336">
    <property type="entry name" value="F1F0 ATP synthase subunit A"/>
    <property type="match status" value="1"/>
</dbReference>
<evidence type="ECO:0000256" key="8">
    <source>
        <dbReference type="ARBA" id="ARBA00023065"/>
    </source>
</evidence>
<evidence type="ECO:0000313" key="13">
    <source>
        <dbReference type="EMBL" id="QRW36456.1"/>
    </source>
</evidence>
<comment type="similarity">
    <text evidence="2">Belongs to the ATPase A chain family.</text>
</comment>
<feature type="transmembrane region" description="Helical" evidence="12">
    <location>
        <begin position="101"/>
        <end position="121"/>
    </location>
</feature>
<comment type="subcellular location">
    <subcellularLocation>
        <location evidence="1">Membrane</location>
        <topology evidence="1">Multi-pass membrane protein</topology>
    </subcellularLocation>
    <subcellularLocation>
        <location evidence="11">Mitochondrion inner membrane</location>
        <topology evidence="11">Multi-pass membrane protein</topology>
    </subcellularLocation>
</comment>
<geneLocation type="mitochondrion" evidence="13"/>
<keyword evidence="8" id="KW-0406">Ion transport</keyword>
<dbReference type="InterPro" id="IPR045083">
    <property type="entry name" value="ATP_synth_F0_asu_bact/mt"/>
</dbReference>
<dbReference type="CDD" id="cd00310">
    <property type="entry name" value="ATP-synt_Fo_a_6"/>
    <property type="match status" value="1"/>
</dbReference>
<feature type="transmembrane region" description="Helical" evidence="12">
    <location>
        <begin position="201"/>
        <end position="225"/>
    </location>
</feature>
<dbReference type="PANTHER" id="PTHR11410:SF0">
    <property type="entry name" value="ATP SYNTHASE SUBUNIT A"/>
    <property type="match status" value="1"/>
</dbReference>
<evidence type="ECO:0000256" key="4">
    <source>
        <dbReference type="ARBA" id="ARBA00022547"/>
    </source>
</evidence>
<dbReference type="PANTHER" id="PTHR11410">
    <property type="entry name" value="ATP SYNTHASE SUBUNIT A"/>
    <property type="match status" value="1"/>
</dbReference>